<comment type="caution">
    <text evidence="2">The sequence shown here is derived from an EMBL/GenBank/DDBJ whole genome shotgun (WGS) entry which is preliminary data.</text>
</comment>
<evidence type="ECO:0000256" key="1">
    <source>
        <dbReference type="SAM" id="SignalP"/>
    </source>
</evidence>
<dbReference type="EMBL" id="ASSJ01000016">
    <property type="protein sequence ID" value="ERN42564.1"/>
    <property type="molecule type" value="Genomic_DNA"/>
</dbReference>
<dbReference type="CDD" id="cd05483">
    <property type="entry name" value="retropepsin_like_bacteria"/>
    <property type="match status" value="1"/>
</dbReference>
<dbReference type="InParanoid" id="U5DPN9"/>
<keyword evidence="2" id="KW-0645">Protease</keyword>
<dbReference type="InterPro" id="IPR001969">
    <property type="entry name" value="Aspartic_peptidase_AS"/>
</dbReference>
<dbReference type="SUPFAM" id="SSF50630">
    <property type="entry name" value="Acid proteases"/>
    <property type="match status" value="1"/>
</dbReference>
<dbReference type="InterPro" id="IPR034122">
    <property type="entry name" value="Retropepsin-like_bacterial"/>
</dbReference>
<keyword evidence="3" id="KW-1185">Reference proteome</keyword>
<proteinExistence type="predicted"/>
<gene>
    <name evidence="2" type="ORF">KR51_00007210</name>
</gene>
<dbReference type="STRING" id="582515.KR51_00007210"/>
<sequence length="178" mass="19109">MNRLSAFVLTASMTASTLALALPVVAQDGSCFLLDESGQRIDLGALCGQGDRRDLKPGLYRVPILRRLGGIPVIEVTFNGEQRLEMMLDTGASSTVVSAEGAELLGLRREGYATVNTPSERGVRLAFGRVSSIDVGGATAQNVVVIVAPSLTTGLLGQNFFSKYDVSIRQDFIEFKRR</sequence>
<dbReference type="InterPro" id="IPR021109">
    <property type="entry name" value="Peptidase_aspartic_dom_sf"/>
</dbReference>
<dbReference type="AlphaFoldDB" id="U5DPN9"/>
<accession>U5DPN9</accession>
<dbReference type="eggNOG" id="COG3577">
    <property type="taxonomic scope" value="Bacteria"/>
</dbReference>
<evidence type="ECO:0000313" key="2">
    <source>
        <dbReference type="EMBL" id="ERN42564.1"/>
    </source>
</evidence>
<feature type="chain" id="PRO_5004658956" evidence="1">
    <location>
        <begin position="22"/>
        <end position="178"/>
    </location>
</feature>
<organism evidence="2 3">
    <name type="scientific">Rubidibacter lacunae KORDI 51-2</name>
    <dbReference type="NCBI Taxonomy" id="582515"/>
    <lineage>
        <taxon>Bacteria</taxon>
        <taxon>Bacillati</taxon>
        <taxon>Cyanobacteriota</taxon>
        <taxon>Cyanophyceae</taxon>
        <taxon>Oscillatoriophycideae</taxon>
        <taxon>Chroococcales</taxon>
        <taxon>Aphanothecaceae</taxon>
        <taxon>Rubidibacter</taxon>
    </lineage>
</organism>
<dbReference type="OrthoDB" id="513120at2"/>
<dbReference type="Proteomes" id="UP000016960">
    <property type="component" value="Unassembled WGS sequence"/>
</dbReference>
<dbReference type="PROSITE" id="PS00141">
    <property type="entry name" value="ASP_PROTEASE"/>
    <property type="match status" value="1"/>
</dbReference>
<evidence type="ECO:0000313" key="3">
    <source>
        <dbReference type="Proteomes" id="UP000016960"/>
    </source>
</evidence>
<dbReference type="Gene3D" id="2.40.70.10">
    <property type="entry name" value="Acid Proteases"/>
    <property type="match status" value="1"/>
</dbReference>
<protein>
    <submittedName>
        <fullName evidence="2">Putative aspartyl protease</fullName>
    </submittedName>
</protein>
<reference evidence="2 3" key="1">
    <citation type="submission" date="2013-05" db="EMBL/GenBank/DDBJ databases">
        <title>Draft genome sequence of Rubidibacter lacunae KORDI 51-2.</title>
        <authorList>
            <person name="Choi D.H."/>
            <person name="Noh J.H."/>
            <person name="Kwon K.-K."/>
            <person name="Lee J.-H."/>
            <person name="Ryu J.-Y."/>
        </authorList>
    </citation>
    <scope>NUCLEOTIDE SEQUENCE [LARGE SCALE GENOMIC DNA]</scope>
    <source>
        <strain evidence="2 3">KORDI 51-2</strain>
    </source>
</reference>
<dbReference type="GO" id="GO:0006508">
    <property type="term" value="P:proteolysis"/>
    <property type="evidence" value="ECO:0007669"/>
    <property type="project" value="UniProtKB-KW"/>
</dbReference>
<keyword evidence="1" id="KW-0732">Signal</keyword>
<dbReference type="GO" id="GO:0004190">
    <property type="term" value="F:aspartic-type endopeptidase activity"/>
    <property type="evidence" value="ECO:0007669"/>
    <property type="project" value="InterPro"/>
</dbReference>
<name>U5DPN9_9CHRO</name>
<keyword evidence="2" id="KW-0378">Hydrolase</keyword>
<feature type="signal peptide" evidence="1">
    <location>
        <begin position="1"/>
        <end position="21"/>
    </location>
</feature>
<dbReference type="RefSeq" id="WP_022604790.1">
    <property type="nucleotide sequence ID" value="NZ_ASSJ01000016.1"/>
</dbReference>
<dbReference type="Pfam" id="PF13975">
    <property type="entry name" value="gag-asp_proteas"/>
    <property type="match status" value="1"/>
</dbReference>